<evidence type="ECO:0000259" key="1">
    <source>
        <dbReference type="Pfam" id="PF00881"/>
    </source>
</evidence>
<feature type="domain" description="Nitroreductase" evidence="1">
    <location>
        <begin position="92"/>
        <end position="281"/>
    </location>
</feature>
<dbReference type="Gene3D" id="3.40.109.10">
    <property type="entry name" value="NADH Oxidase"/>
    <property type="match status" value="1"/>
</dbReference>
<sequence>MKLTNIKDKYDDKDGTLYGKKNIDESLALLFHENSKFTTHSMRKQGERIGAFSNPYVAERSSQPFKTYPGTEQIDLSVYEQVPHNAELFETIKRRRSIRDYKEDSTISLNELYVLLQYSYGVNVRQKMDSFGVDGHIGLRNVPSGGGLFPLELYVVIFKAHIPSGLYHFRSDSMCLEKIKEGEFMNELIQIIQAEPYVNMRSSSALFITTGILERQMIKYGDRAYRFMMQESGFVGMMMSLLAESLNLGSCMLGGYNDDKVNEFLEIDGVFETVNNLLVVGGKKD</sequence>
<dbReference type="InterPro" id="IPR020051">
    <property type="entry name" value="SagB-type_dehydrogenase"/>
</dbReference>
<protein>
    <submittedName>
        <fullName evidence="2">SagB/ThcOx family dehydrogenase</fullName>
    </submittedName>
</protein>
<dbReference type="EMBL" id="SAXA01000002">
    <property type="protein sequence ID" value="RXQ96649.1"/>
    <property type="molecule type" value="Genomic_DNA"/>
</dbReference>
<gene>
    <name evidence="2" type="ORF">EO244_03210</name>
</gene>
<evidence type="ECO:0000313" key="2">
    <source>
        <dbReference type="EMBL" id="RXQ96649.1"/>
    </source>
</evidence>
<dbReference type="NCBIfam" id="TIGR03605">
    <property type="entry name" value="antibiot_sagB"/>
    <property type="match status" value="1"/>
</dbReference>
<dbReference type="AlphaFoldDB" id="A0A4Q1JP47"/>
<dbReference type="SUPFAM" id="SSF55469">
    <property type="entry name" value="FMN-dependent nitroreductase-like"/>
    <property type="match status" value="1"/>
</dbReference>
<dbReference type="Proteomes" id="UP000289703">
    <property type="component" value="Unassembled WGS sequence"/>
</dbReference>
<keyword evidence="3" id="KW-1185">Reference proteome</keyword>
<dbReference type="RefSeq" id="WP_129252868.1">
    <property type="nucleotide sequence ID" value="NZ_SAXA01000002.1"/>
</dbReference>
<dbReference type="CDD" id="cd02142">
    <property type="entry name" value="McbC_SagB-like_oxidoreductase"/>
    <property type="match status" value="1"/>
</dbReference>
<dbReference type="OrthoDB" id="9801593at2"/>
<dbReference type="InterPro" id="IPR000415">
    <property type="entry name" value="Nitroreductase-like"/>
</dbReference>
<dbReference type="InterPro" id="IPR052544">
    <property type="entry name" value="Bacteriocin_Proc_Enz"/>
</dbReference>
<dbReference type="PANTHER" id="PTHR43745:SF2">
    <property type="entry name" value="NITROREDUCTASE MJ1384-RELATED"/>
    <property type="match status" value="1"/>
</dbReference>
<name>A0A4Q1JP47_9BACT</name>
<proteinExistence type="predicted"/>
<dbReference type="GO" id="GO:0016491">
    <property type="term" value="F:oxidoreductase activity"/>
    <property type="evidence" value="ECO:0007669"/>
    <property type="project" value="InterPro"/>
</dbReference>
<organism evidence="2 3">
    <name type="scientific">Ancylomarina salipaludis</name>
    <dbReference type="NCBI Taxonomy" id="2501299"/>
    <lineage>
        <taxon>Bacteria</taxon>
        <taxon>Pseudomonadati</taxon>
        <taxon>Bacteroidota</taxon>
        <taxon>Bacteroidia</taxon>
        <taxon>Marinilabiliales</taxon>
        <taxon>Marinifilaceae</taxon>
        <taxon>Ancylomarina</taxon>
    </lineage>
</organism>
<dbReference type="Pfam" id="PF00881">
    <property type="entry name" value="Nitroreductase"/>
    <property type="match status" value="1"/>
</dbReference>
<reference evidence="2 3" key="1">
    <citation type="submission" date="2019-01" db="EMBL/GenBank/DDBJ databases">
        <title>Ancylomarina salipaludis sp. nov., isolated from a salt marsh.</title>
        <authorList>
            <person name="Yoon J.-H."/>
        </authorList>
    </citation>
    <scope>NUCLEOTIDE SEQUENCE [LARGE SCALE GENOMIC DNA]</scope>
    <source>
        <strain evidence="2 3">SHSM-M15</strain>
    </source>
</reference>
<comment type="caution">
    <text evidence="2">The sequence shown here is derived from an EMBL/GenBank/DDBJ whole genome shotgun (WGS) entry which is preliminary data.</text>
</comment>
<evidence type="ECO:0000313" key="3">
    <source>
        <dbReference type="Proteomes" id="UP000289703"/>
    </source>
</evidence>
<dbReference type="InterPro" id="IPR029479">
    <property type="entry name" value="Nitroreductase"/>
</dbReference>
<accession>A0A4Q1JP47</accession>
<dbReference type="PANTHER" id="PTHR43745">
    <property type="entry name" value="NITROREDUCTASE MJ1384-RELATED"/>
    <property type="match status" value="1"/>
</dbReference>